<name>A0ABR3ZXB8_9LECA</name>
<dbReference type="InterPro" id="IPR004104">
    <property type="entry name" value="Gfo/Idh/MocA-like_OxRdtase_C"/>
</dbReference>
<gene>
    <name evidence="3" type="ORF">N7G274_009549</name>
</gene>
<dbReference type="Proteomes" id="UP001590950">
    <property type="component" value="Unassembled WGS sequence"/>
</dbReference>
<feature type="domain" description="Gfo/Idh/MocA-like oxidoreductase C-terminal" evidence="2">
    <location>
        <begin position="154"/>
        <end position="344"/>
    </location>
</feature>
<proteinExistence type="predicted"/>
<keyword evidence="4" id="KW-1185">Reference proteome</keyword>
<dbReference type="Pfam" id="PF01408">
    <property type="entry name" value="GFO_IDH_MocA"/>
    <property type="match status" value="1"/>
</dbReference>
<evidence type="ECO:0000259" key="2">
    <source>
        <dbReference type="Pfam" id="PF02894"/>
    </source>
</evidence>
<dbReference type="Pfam" id="PF02894">
    <property type="entry name" value="GFO_IDH_MocA_C"/>
    <property type="match status" value="1"/>
</dbReference>
<dbReference type="PANTHER" id="PTHR42840">
    <property type="entry name" value="NAD(P)-BINDING ROSSMANN-FOLD SUPERFAMILY PROTEIN-RELATED"/>
    <property type="match status" value="1"/>
</dbReference>
<dbReference type="EMBL" id="JBEFKJ010000037">
    <property type="protein sequence ID" value="KAL2037824.1"/>
    <property type="molecule type" value="Genomic_DNA"/>
</dbReference>
<dbReference type="InterPro" id="IPR036291">
    <property type="entry name" value="NAD(P)-bd_dom_sf"/>
</dbReference>
<accession>A0ABR3ZXB8</accession>
<dbReference type="Gene3D" id="3.30.360.10">
    <property type="entry name" value="Dihydrodipicolinate Reductase, domain 2"/>
    <property type="match status" value="1"/>
</dbReference>
<dbReference type="SUPFAM" id="SSF55347">
    <property type="entry name" value="Glyceraldehyde-3-phosphate dehydrogenase-like, C-terminal domain"/>
    <property type="match status" value="1"/>
</dbReference>
<dbReference type="Gene3D" id="3.40.50.720">
    <property type="entry name" value="NAD(P)-binding Rossmann-like Domain"/>
    <property type="match status" value="1"/>
</dbReference>
<evidence type="ECO:0000259" key="1">
    <source>
        <dbReference type="Pfam" id="PF01408"/>
    </source>
</evidence>
<dbReference type="PANTHER" id="PTHR42840:SF5">
    <property type="entry name" value="NAD(P)-BINDING ROSSMANN-FOLD SUPERFAMILY PROTEIN"/>
    <property type="match status" value="1"/>
</dbReference>
<evidence type="ECO:0008006" key="5">
    <source>
        <dbReference type="Google" id="ProtNLM"/>
    </source>
</evidence>
<feature type="domain" description="Gfo/Idh/MocA-like oxidoreductase N-terminal" evidence="1">
    <location>
        <begin position="4"/>
        <end position="125"/>
    </location>
</feature>
<comment type="caution">
    <text evidence="3">The sequence shown here is derived from an EMBL/GenBank/DDBJ whole genome shotgun (WGS) entry which is preliminary data.</text>
</comment>
<dbReference type="InterPro" id="IPR000683">
    <property type="entry name" value="Gfo/Idh/MocA-like_OxRdtase_N"/>
</dbReference>
<dbReference type="SUPFAM" id="SSF51735">
    <property type="entry name" value="NAD(P)-binding Rossmann-fold domains"/>
    <property type="match status" value="1"/>
</dbReference>
<evidence type="ECO:0000313" key="4">
    <source>
        <dbReference type="Proteomes" id="UP001590950"/>
    </source>
</evidence>
<reference evidence="3 4" key="1">
    <citation type="submission" date="2024-09" db="EMBL/GenBank/DDBJ databases">
        <title>Rethinking Asexuality: The Enigmatic Case of Functional Sexual Genes in Lepraria (Stereocaulaceae).</title>
        <authorList>
            <person name="Doellman M."/>
            <person name="Sun Y."/>
            <person name="Barcenas-Pena A."/>
            <person name="Lumbsch H.T."/>
            <person name="Grewe F."/>
        </authorList>
    </citation>
    <scope>NUCLEOTIDE SEQUENCE [LARGE SCALE GENOMIC DNA]</scope>
    <source>
        <strain evidence="3 4">Mercado 3170</strain>
    </source>
</reference>
<sequence length="350" mass="38050">MSMGIAILGAGIFARDEHLPAVQACPLLSLRAIYSRSQESADKLAQEAPHPVNTYFELPSTSGRSLSDLLNRVDIHAVVIALPIFVQPEVIKRAVSAGKHVLSEKPIAKDVETAVELVKWYRGTGQKRIWSVGENFRFLDSVAFGAEQIKRLGGNVVAFSLKLNGFVDENDKYYQTDWRQTPKHQGGFLLDGGIHFVAGLRYLLSAARQSITQVTAFTSLLQPHLAPLDTIAAMLKVGNKNGGQFCLSYGAEFKSDFEIQVVTDRGAVTVLPTVVAVLTKDPNGVRNERRVRVRPGPAVKAEVAAFAESIRTGKADPRGTPEEALADLHVLQAMLESGEEAGTVKKVHCV</sequence>
<evidence type="ECO:0000313" key="3">
    <source>
        <dbReference type="EMBL" id="KAL2037824.1"/>
    </source>
</evidence>
<protein>
    <recommendedName>
        <fullName evidence="5">NAD(P)-binding protein</fullName>
    </recommendedName>
</protein>
<organism evidence="3 4">
    <name type="scientific">Stereocaulon virgatum</name>
    <dbReference type="NCBI Taxonomy" id="373712"/>
    <lineage>
        <taxon>Eukaryota</taxon>
        <taxon>Fungi</taxon>
        <taxon>Dikarya</taxon>
        <taxon>Ascomycota</taxon>
        <taxon>Pezizomycotina</taxon>
        <taxon>Lecanoromycetes</taxon>
        <taxon>OSLEUM clade</taxon>
        <taxon>Lecanoromycetidae</taxon>
        <taxon>Lecanorales</taxon>
        <taxon>Lecanorineae</taxon>
        <taxon>Stereocaulaceae</taxon>
        <taxon>Stereocaulon</taxon>
    </lineage>
</organism>